<keyword evidence="3 4" id="KW-0539">Nucleus</keyword>
<dbReference type="CDD" id="cd00086">
    <property type="entry name" value="homeodomain"/>
    <property type="match status" value="1"/>
</dbReference>
<evidence type="ECO:0000256" key="6">
    <source>
        <dbReference type="SAM" id="MobiDB-lite"/>
    </source>
</evidence>
<dbReference type="InterPro" id="IPR020479">
    <property type="entry name" value="HD_metazoa"/>
</dbReference>
<keyword evidence="1 4" id="KW-0238">DNA-binding</keyword>
<gene>
    <name evidence="8" type="primary">Pdx-alpha</name>
</gene>
<dbReference type="PROSITE" id="PS00027">
    <property type="entry name" value="HOMEOBOX_1"/>
    <property type="match status" value="1"/>
</dbReference>
<evidence type="ECO:0000256" key="4">
    <source>
        <dbReference type="PROSITE-ProRule" id="PRU00108"/>
    </source>
</evidence>
<dbReference type="Gene3D" id="1.10.10.60">
    <property type="entry name" value="Homeodomain-like"/>
    <property type="match status" value="1"/>
</dbReference>
<dbReference type="SUPFAM" id="SSF46689">
    <property type="entry name" value="Homeodomain-like"/>
    <property type="match status" value="1"/>
</dbReference>
<dbReference type="AlphaFoldDB" id="A0A223FRF3"/>
<name>A0A223FRF3_PETMA</name>
<dbReference type="FunFam" id="1.10.10.60:FF:000176">
    <property type="entry name" value="pancreas/duodenum homeobox protein 1"/>
    <property type="match status" value="1"/>
</dbReference>
<evidence type="ECO:0000256" key="5">
    <source>
        <dbReference type="RuleBase" id="RU000682"/>
    </source>
</evidence>
<dbReference type="GO" id="GO:0000978">
    <property type="term" value="F:RNA polymerase II cis-regulatory region sequence-specific DNA binding"/>
    <property type="evidence" value="ECO:0007669"/>
    <property type="project" value="TreeGrafter"/>
</dbReference>
<dbReference type="InterPro" id="IPR001356">
    <property type="entry name" value="HD"/>
</dbReference>
<dbReference type="PANTHER" id="PTHR45664">
    <property type="entry name" value="PROTEIN ZERKNUELLT 1-RELATED"/>
    <property type="match status" value="1"/>
</dbReference>
<dbReference type="PANTHER" id="PTHR45664:SF12">
    <property type="entry name" value="PANCREAS_DUODENUM HOMEOBOX PROTEIN 1"/>
    <property type="match status" value="1"/>
</dbReference>
<dbReference type="GO" id="GO:0003309">
    <property type="term" value="P:type B pancreatic cell differentiation"/>
    <property type="evidence" value="ECO:0007669"/>
    <property type="project" value="UniProtKB-ARBA"/>
</dbReference>
<dbReference type="InterPro" id="IPR009057">
    <property type="entry name" value="Homeodomain-like_sf"/>
</dbReference>
<protein>
    <submittedName>
        <fullName evidence="8">Pancreatic and duodenal homeobox alpha</fullName>
    </submittedName>
</protein>
<feature type="DNA-binding region" description="Homeobox" evidence="4">
    <location>
        <begin position="282"/>
        <end position="341"/>
    </location>
</feature>
<proteinExistence type="evidence at transcript level"/>
<dbReference type="PROSITE" id="PS50071">
    <property type="entry name" value="HOMEOBOX_2"/>
    <property type="match status" value="1"/>
</dbReference>
<sequence>MDRAAMDGERCAFAVKPDCLYAVVDTNAEEFNPLSVFSTLEQNPPAPPLPSSTSIPTATFTDPNATAFVSLSQQQQPPHAISCSVDDQRHHQHQHHHNNNHHHDHHHHHHDHHHDNHSHQHLHHLVAAAAAAWRFPPGSAQDATQRRLEASAELAALSSSRGQVERAPGYLPGESACLFAAGSHRGSLDPAPYGETRRRRGTVEESNGAALGEGFALEGVDASRGGVGELRGGVGTMRAVDELRGGVDTAAFAWMRSTKSRAHLWKAGWPGFSVRMLDVDENKRTRTAYTRAQLLELEKEFRFSRYIPRARRVELACALGLTERHVKIWFQNRRMKWKKEESSSSSFG</sequence>
<dbReference type="PRINTS" id="PR00024">
    <property type="entry name" value="HOMEOBOX"/>
</dbReference>
<dbReference type="GO" id="GO:0045944">
    <property type="term" value="P:positive regulation of transcription by RNA polymerase II"/>
    <property type="evidence" value="ECO:0007669"/>
    <property type="project" value="UniProtKB-ARBA"/>
</dbReference>
<dbReference type="InterPro" id="IPR000047">
    <property type="entry name" value="HTH_motif"/>
</dbReference>
<feature type="domain" description="Homeobox" evidence="7">
    <location>
        <begin position="280"/>
        <end position="340"/>
    </location>
</feature>
<dbReference type="PRINTS" id="PR00031">
    <property type="entry name" value="HTHREPRESSR"/>
</dbReference>
<evidence type="ECO:0000256" key="1">
    <source>
        <dbReference type="ARBA" id="ARBA00023125"/>
    </source>
</evidence>
<accession>A0A223FRF3</accession>
<dbReference type="GO" id="GO:0005634">
    <property type="term" value="C:nucleus"/>
    <property type="evidence" value="ECO:0007669"/>
    <property type="project" value="UniProtKB-SubCell"/>
</dbReference>
<organism evidence="8">
    <name type="scientific">Petromyzon marinus</name>
    <name type="common">Sea lamprey</name>
    <dbReference type="NCBI Taxonomy" id="7757"/>
    <lineage>
        <taxon>Eukaryota</taxon>
        <taxon>Metazoa</taxon>
        <taxon>Chordata</taxon>
        <taxon>Craniata</taxon>
        <taxon>Vertebrata</taxon>
        <taxon>Cyclostomata</taxon>
        <taxon>Hyperoartia</taxon>
        <taxon>Petromyzontiformes</taxon>
        <taxon>Petromyzontidae</taxon>
        <taxon>Petromyzon</taxon>
    </lineage>
</organism>
<evidence type="ECO:0000259" key="7">
    <source>
        <dbReference type="PROSITE" id="PS50071"/>
    </source>
</evidence>
<dbReference type="Pfam" id="PF00046">
    <property type="entry name" value="Homeodomain"/>
    <property type="match status" value="1"/>
</dbReference>
<evidence type="ECO:0000256" key="3">
    <source>
        <dbReference type="ARBA" id="ARBA00023242"/>
    </source>
</evidence>
<feature type="region of interest" description="Disordered" evidence="6">
    <location>
        <begin position="71"/>
        <end position="123"/>
    </location>
</feature>
<evidence type="ECO:0000256" key="2">
    <source>
        <dbReference type="ARBA" id="ARBA00023155"/>
    </source>
</evidence>
<feature type="compositionally biased region" description="Basic residues" evidence="6">
    <location>
        <begin position="90"/>
        <end position="112"/>
    </location>
</feature>
<dbReference type="InterPro" id="IPR017970">
    <property type="entry name" value="Homeobox_CS"/>
</dbReference>
<reference evidence="8" key="1">
    <citation type="journal article" date="2017" name="Proc. Natl. Acad. Sci. U.S.A.">
        <title>Lampreys, the jawless vertebrates, contain only two ParaHox gene clusters.</title>
        <authorList>
            <person name="Zhang H."/>
            <person name="Ravi V."/>
            <person name="Tay B.H."/>
            <person name="Tohari S."/>
            <person name="Pillai N.E."/>
            <person name="Prasad A."/>
            <person name="Lin Q."/>
            <person name="Brenner S."/>
            <person name="Venkatesh B."/>
        </authorList>
    </citation>
    <scope>NUCLEOTIDE SEQUENCE</scope>
</reference>
<dbReference type="GO" id="GO:0000981">
    <property type="term" value="F:DNA-binding transcription factor activity, RNA polymerase II-specific"/>
    <property type="evidence" value="ECO:0007669"/>
    <property type="project" value="InterPro"/>
</dbReference>
<keyword evidence="2 4" id="KW-0371">Homeobox</keyword>
<comment type="subcellular location">
    <subcellularLocation>
        <location evidence="4 5">Nucleus</location>
    </subcellularLocation>
</comment>
<dbReference type="SMART" id="SM00389">
    <property type="entry name" value="HOX"/>
    <property type="match status" value="1"/>
</dbReference>
<dbReference type="EMBL" id="KY563334">
    <property type="protein sequence ID" value="AST11860.1"/>
    <property type="molecule type" value="mRNA"/>
</dbReference>
<evidence type="ECO:0000313" key="8">
    <source>
        <dbReference type="EMBL" id="AST11860.1"/>
    </source>
</evidence>